<evidence type="ECO:0000256" key="2">
    <source>
        <dbReference type="RuleBase" id="RU003452"/>
    </source>
</evidence>
<dbReference type="GeneID" id="14916632"/>
<dbReference type="SUPFAM" id="SSF54001">
    <property type="entry name" value="Cysteine proteinases"/>
    <property type="match status" value="1"/>
</dbReference>
<evidence type="ECO:0000313" key="5">
    <source>
        <dbReference type="Proteomes" id="UP000011083"/>
    </source>
</evidence>
<dbReference type="InterPro" id="IPR001447">
    <property type="entry name" value="Arylamine_N-AcTrfase"/>
</dbReference>
<sequence>MERLPSSSTDSAALDQLSAYLERLGWPSATPPPPTVDTLLQLHALHVRNVVFENLDLHCGRHIFLDLPTLFAKIVERRRGAWRDSMSHCVTVARLPRQVQEGSATAANGINEESAKEEVWISDVGFGSSPLIPLRYDRLGEEQEGDAEWTAFRFSRVVSDVPADKGTECILLERCARADGQWQKNLLIYLQPQTLAQLVPSCEAPARDASSRPPLPTASGRRPTFWLPWGHQRRTTCERRRSTQRSSGASSTSC</sequence>
<evidence type="ECO:0000256" key="3">
    <source>
        <dbReference type="SAM" id="MobiDB-lite"/>
    </source>
</evidence>
<dbReference type="Gene3D" id="3.30.2140.10">
    <property type="entry name" value="Arylamine N-acetyltransferase"/>
    <property type="match status" value="1"/>
</dbReference>
<gene>
    <name evidence="4" type="ORF">ACA1_031560</name>
</gene>
<dbReference type="Proteomes" id="UP000011083">
    <property type="component" value="Unassembled WGS sequence"/>
</dbReference>
<dbReference type="InterPro" id="IPR038765">
    <property type="entry name" value="Papain-like_cys_pep_sf"/>
</dbReference>
<dbReference type="EMBL" id="KB008014">
    <property type="protein sequence ID" value="ELR15958.1"/>
    <property type="molecule type" value="Genomic_DNA"/>
</dbReference>
<proteinExistence type="inferred from homology"/>
<dbReference type="Pfam" id="PF00797">
    <property type="entry name" value="Acetyltransf_2"/>
    <property type="match status" value="1"/>
</dbReference>
<dbReference type="OrthoDB" id="10260017at2759"/>
<evidence type="ECO:0000313" key="4">
    <source>
        <dbReference type="EMBL" id="ELR15958.1"/>
    </source>
</evidence>
<dbReference type="Gene3D" id="2.40.128.150">
    <property type="entry name" value="Cysteine proteinases"/>
    <property type="match status" value="1"/>
</dbReference>
<protein>
    <submittedName>
        <fullName evidence="4">Nacetyltransferase</fullName>
    </submittedName>
</protein>
<dbReference type="RefSeq" id="XP_004337971.1">
    <property type="nucleotide sequence ID" value="XM_004337923.1"/>
</dbReference>
<dbReference type="PANTHER" id="PTHR11786">
    <property type="entry name" value="N-HYDROXYARYLAMINE O-ACETYLTRANSFERASE"/>
    <property type="match status" value="1"/>
</dbReference>
<organism evidence="4 5">
    <name type="scientific">Acanthamoeba castellanii (strain ATCC 30010 / Neff)</name>
    <dbReference type="NCBI Taxonomy" id="1257118"/>
    <lineage>
        <taxon>Eukaryota</taxon>
        <taxon>Amoebozoa</taxon>
        <taxon>Discosea</taxon>
        <taxon>Longamoebia</taxon>
        <taxon>Centramoebida</taxon>
        <taxon>Acanthamoebidae</taxon>
        <taxon>Acanthamoeba</taxon>
    </lineage>
</organism>
<dbReference type="GO" id="GO:0016407">
    <property type="term" value="F:acetyltransferase activity"/>
    <property type="evidence" value="ECO:0007669"/>
    <property type="project" value="InterPro"/>
</dbReference>
<keyword evidence="2" id="KW-0012">Acyltransferase</keyword>
<dbReference type="PANTHER" id="PTHR11786:SF0">
    <property type="entry name" value="ARYLAMINE N-ACETYLTRANSFERASE 4-RELATED"/>
    <property type="match status" value="1"/>
</dbReference>
<feature type="region of interest" description="Disordered" evidence="3">
    <location>
        <begin position="205"/>
        <end position="226"/>
    </location>
</feature>
<dbReference type="VEuPathDB" id="AmoebaDB:ACA1_031560"/>
<keyword evidence="5" id="KW-1185">Reference proteome</keyword>
<dbReference type="PRINTS" id="PR01543">
    <property type="entry name" value="ANATRNSFRASE"/>
</dbReference>
<evidence type="ECO:0000256" key="1">
    <source>
        <dbReference type="ARBA" id="ARBA00006547"/>
    </source>
</evidence>
<dbReference type="KEGG" id="acan:ACA1_031560"/>
<accession>L8GTM5</accession>
<comment type="similarity">
    <text evidence="1 2">Belongs to the arylamine N-acetyltransferase family.</text>
</comment>
<dbReference type="AlphaFoldDB" id="L8GTM5"/>
<reference evidence="4 5" key="1">
    <citation type="journal article" date="2013" name="Genome Biol.">
        <title>Genome of Acanthamoeba castellanii highlights extensive lateral gene transfer and early evolution of tyrosine kinase signaling.</title>
        <authorList>
            <person name="Clarke M."/>
            <person name="Lohan A.J."/>
            <person name="Liu B."/>
            <person name="Lagkouvardos I."/>
            <person name="Roy S."/>
            <person name="Zafar N."/>
            <person name="Bertelli C."/>
            <person name="Schilde C."/>
            <person name="Kianianmomeni A."/>
            <person name="Burglin T.R."/>
            <person name="Frech C."/>
            <person name="Turcotte B."/>
            <person name="Kopec K.O."/>
            <person name="Synnott J.M."/>
            <person name="Choo C."/>
            <person name="Paponov I."/>
            <person name="Finkler A."/>
            <person name="Soon Heng Tan C."/>
            <person name="Hutchins A.P."/>
            <person name="Weinmeier T."/>
            <person name="Rattei T."/>
            <person name="Chu J.S."/>
            <person name="Gimenez G."/>
            <person name="Irimia M."/>
            <person name="Rigden D.J."/>
            <person name="Fitzpatrick D.A."/>
            <person name="Lorenzo-Morales J."/>
            <person name="Bateman A."/>
            <person name="Chiu C.H."/>
            <person name="Tang P."/>
            <person name="Hegemann P."/>
            <person name="Fromm H."/>
            <person name="Raoult D."/>
            <person name="Greub G."/>
            <person name="Miranda-Saavedra D."/>
            <person name="Chen N."/>
            <person name="Nash P."/>
            <person name="Ginger M.L."/>
            <person name="Horn M."/>
            <person name="Schaap P."/>
            <person name="Caler L."/>
            <person name="Loftus B."/>
        </authorList>
    </citation>
    <scope>NUCLEOTIDE SEQUENCE [LARGE SCALE GENOMIC DNA]</scope>
    <source>
        <strain evidence="4 5">Neff</strain>
    </source>
</reference>
<keyword evidence="2 4" id="KW-0808">Transferase</keyword>
<name>L8GTM5_ACACF</name>